<proteinExistence type="predicted"/>
<dbReference type="SUPFAM" id="SSF51905">
    <property type="entry name" value="FAD/NAD(P)-binding domain"/>
    <property type="match status" value="1"/>
</dbReference>
<comment type="caution">
    <text evidence="2">The sequence shown here is derived from an EMBL/GenBank/DDBJ whole genome shotgun (WGS) entry which is preliminary data.</text>
</comment>
<organism evidence="2 3">
    <name type="scientific">Arthrobacter liuii</name>
    <dbReference type="NCBI Taxonomy" id="1476996"/>
    <lineage>
        <taxon>Bacteria</taxon>
        <taxon>Bacillati</taxon>
        <taxon>Actinomycetota</taxon>
        <taxon>Actinomycetes</taxon>
        <taxon>Micrococcales</taxon>
        <taxon>Micrococcaceae</taxon>
        <taxon>Arthrobacter</taxon>
    </lineage>
</organism>
<sequence>MELSQSNRAVIIGGGPRGTSVLERLLAHTAAAEGPVRLQVDVVDPYPAGPGHVWQPGQSRLFLMNTQSFYPTLIPEDPSLPAPVAGTTFDQWRVRQQRDPLPALTADERAELAVLGSNDFPSRALYGRYLRCTVEDLLDKAPDGVTIDFRETSAVSVRPVGDGMFDVGLGTGVTLRANSVVLALGHIPSRLNPEQRDLQASAAQLGLHYFPPAAPADVDWSRIPAGEPVLVRGMGLNFFDTMGQLTEGRGGKFVSTNSRLDYEPSGQEPLIIAASRRGTPYRAKAALNGYYASSITLRYLTEAAIGRLAKAGIRPAFDHDLWPLLQRDALWAYYSTLVRSQPGAVPDAEAFLAALEEALQPHAHSAANWEDSVESVLAVHVGPRHRLDLPGLAAPLAGRSFATRNEHDAAVVEFLLDDARRSALGEDDPVKMAIAALHHGRAVLKTAVADGGITDESWVAGLRGWFESFVEGLASGPPALRSEQLAALARAGVVSFVGPDPKFRVDRKAAMFTASSPWVSGPPATARTMVEALAPGNRVSANDSPVLEQLLSDGLVRSKLMMTAEGAPVQSTGLDVEPHPYRPVAANGSVTEGLFVLGLQLSSTQWGTAIAAEARQQGGPAYRSGQRTLRDADEIAAAILRRV</sequence>
<dbReference type="InterPro" id="IPR052189">
    <property type="entry name" value="L-asp_N-monooxygenase_NS-form"/>
</dbReference>
<dbReference type="EMBL" id="BMFW01000012">
    <property type="protein sequence ID" value="GGH97249.1"/>
    <property type="molecule type" value="Genomic_DNA"/>
</dbReference>
<evidence type="ECO:0000259" key="1">
    <source>
        <dbReference type="Pfam" id="PF13454"/>
    </source>
</evidence>
<evidence type="ECO:0000313" key="2">
    <source>
        <dbReference type="EMBL" id="GGH97249.1"/>
    </source>
</evidence>
<keyword evidence="3" id="KW-1185">Reference proteome</keyword>
<dbReference type="PANTHER" id="PTHR40254:SF1">
    <property type="entry name" value="BLR0577 PROTEIN"/>
    <property type="match status" value="1"/>
</dbReference>
<reference evidence="3" key="1">
    <citation type="journal article" date="2019" name="Int. J. Syst. Evol. Microbiol.">
        <title>The Global Catalogue of Microorganisms (GCM) 10K type strain sequencing project: providing services to taxonomists for standard genome sequencing and annotation.</title>
        <authorList>
            <consortium name="The Broad Institute Genomics Platform"/>
            <consortium name="The Broad Institute Genome Sequencing Center for Infectious Disease"/>
            <person name="Wu L."/>
            <person name="Ma J."/>
        </authorList>
    </citation>
    <scope>NUCLEOTIDE SEQUENCE [LARGE SCALE GENOMIC DNA]</scope>
    <source>
        <strain evidence="3">CGMCC 1.12778</strain>
    </source>
</reference>
<feature type="domain" description="FAD-dependent urate hydroxylase HpyO/Asp monooxygenase CreE-like FAD/NAD(P)-binding" evidence="1">
    <location>
        <begin position="10"/>
        <end position="186"/>
    </location>
</feature>
<accession>A0ABQ2AWC1</accession>
<dbReference type="InterPro" id="IPR038732">
    <property type="entry name" value="HpyO/CreE_NAD-binding"/>
</dbReference>
<dbReference type="PANTHER" id="PTHR40254">
    <property type="entry name" value="BLR0577 PROTEIN"/>
    <property type="match status" value="1"/>
</dbReference>
<evidence type="ECO:0000313" key="3">
    <source>
        <dbReference type="Proteomes" id="UP000643279"/>
    </source>
</evidence>
<gene>
    <name evidence="2" type="ORF">GCM10007170_27020</name>
</gene>
<name>A0ABQ2AWC1_9MICC</name>
<dbReference type="InterPro" id="IPR036188">
    <property type="entry name" value="FAD/NAD-bd_sf"/>
</dbReference>
<dbReference type="RefSeq" id="WP_188572103.1">
    <property type="nucleotide sequence ID" value="NZ_BMFW01000012.1"/>
</dbReference>
<dbReference type="Pfam" id="PF13454">
    <property type="entry name" value="NAD_binding_9"/>
    <property type="match status" value="1"/>
</dbReference>
<dbReference type="Proteomes" id="UP000643279">
    <property type="component" value="Unassembled WGS sequence"/>
</dbReference>
<protein>
    <recommendedName>
        <fullName evidence="1">FAD-dependent urate hydroxylase HpyO/Asp monooxygenase CreE-like FAD/NAD(P)-binding domain-containing protein</fullName>
    </recommendedName>
</protein>